<dbReference type="InterPro" id="IPR003770">
    <property type="entry name" value="MLTG-like"/>
</dbReference>
<dbReference type="CDD" id="cd08010">
    <property type="entry name" value="MltG_like"/>
    <property type="match status" value="1"/>
</dbReference>
<dbReference type="OrthoDB" id="9814591at2"/>
<dbReference type="AlphaFoldDB" id="F4LMP1"/>
<sequence>MKKYTPVMIAVSVFAVLLVCCAAGYAVWQFMMRPVSLSGEETVSVRVEVPSGRSIRSVARELQHAGVIRSELFFYAAARAADVKLKSGVYTVSSGMSVADIFELIQSGRQDYIAVSIPEGLTVSKIAGLLEDAGVTGRSDFIAASRDAALLADYAIPAESFEGYLFPDTYYFNPAMDAEQVVRMMADTFFARVATVAGAERLSAADLFYVVRLASIVEREYRLADEAPLIASVFANRLRRGIGLYSCATVEYVITEIEGRPHPDIITNKDLKLESPYNTYLWAGLPPGPISNPGLVALNAAANPPVTPYYYFRLVDPASGAHHFSADFDEHVDAGNLYTKKAAGR</sequence>
<comment type="function">
    <text evidence="7">Functions as a peptidoglycan terminase that cleaves nascent peptidoglycan strands endolytically to terminate their elongation.</text>
</comment>
<dbReference type="GO" id="GO:0009252">
    <property type="term" value="P:peptidoglycan biosynthetic process"/>
    <property type="evidence" value="ECO:0007669"/>
    <property type="project" value="UniProtKB-UniRule"/>
</dbReference>
<accession>F4LMP1</accession>
<feature type="site" description="Important for catalytic activity" evidence="7">
    <location>
        <position position="220"/>
    </location>
</feature>
<dbReference type="Gene3D" id="3.30.1490.480">
    <property type="entry name" value="Endolytic murein transglycosylase"/>
    <property type="match status" value="2"/>
</dbReference>
<dbReference type="Pfam" id="PF02618">
    <property type="entry name" value="YceG"/>
    <property type="match status" value="1"/>
</dbReference>
<evidence type="ECO:0000256" key="5">
    <source>
        <dbReference type="ARBA" id="ARBA00023239"/>
    </source>
</evidence>
<dbReference type="PANTHER" id="PTHR30518:SF2">
    <property type="entry name" value="ENDOLYTIC MUREIN TRANSGLYCOSYLASE"/>
    <property type="match status" value="1"/>
</dbReference>
<keyword evidence="2 7" id="KW-0812">Transmembrane</keyword>
<comment type="similarity">
    <text evidence="7">Belongs to the transglycosylase MltG family.</text>
</comment>
<dbReference type="GO" id="GO:0071555">
    <property type="term" value="P:cell wall organization"/>
    <property type="evidence" value="ECO:0007669"/>
    <property type="project" value="UniProtKB-KW"/>
</dbReference>
<dbReference type="HOGENOM" id="CLU_025574_2_0_12"/>
<dbReference type="RefSeq" id="WP_013758493.1">
    <property type="nucleotide sequence ID" value="NC_015500.1"/>
</dbReference>
<evidence type="ECO:0000256" key="1">
    <source>
        <dbReference type="ARBA" id="ARBA00022475"/>
    </source>
</evidence>
<name>F4LMP1_TREBD</name>
<comment type="catalytic activity">
    <reaction evidence="7">
        <text>a peptidoglycan chain = a peptidoglycan chain with N-acetyl-1,6-anhydromuramyl-[peptide] at the reducing end + a peptidoglycan chain with N-acetylglucosamine at the non-reducing end.</text>
        <dbReference type="EC" id="4.2.2.29"/>
    </reaction>
</comment>
<keyword evidence="6 7" id="KW-0961">Cell wall biogenesis/degradation</keyword>
<dbReference type="Proteomes" id="UP000006546">
    <property type="component" value="Chromosome"/>
</dbReference>
<proteinExistence type="inferred from homology"/>
<evidence type="ECO:0000256" key="4">
    <source>
        <dbReference type="ARBA" id="ARBA00023136"/>
    </source>
</evidence>
<dbReference type="HAMAP" id="MF_02065">
    <property type="entry name" value="MltG"/>
    <property type="match status" value="1"/>
</dbReference>
<dbReference type="PANTHER" id="PTHR30518">
    <property type="entry name" value="ENDOLYTIC MUREIN TRANSGLYCOSYLASE"/>
    <property type="match status" value="1"/>
</dbReference>
<keyword evidence="1 7" id="KW-1003">Cell membrane</keyword>
<keyword evidence="5 7" id="KW-0456">Lyase</keyword>
<keyword evidence="4 7" id="KW-0472">Membrane</keyword>
<keyword evidence="9" id="KW-1185">Reference proteome</keyword>
<dbReference type="EMBL" id="CP002696">
    <property type="protein sequence ID" value="AEE16788.1"/>
    <property type="molecule type" value="Genomic_DNA"/>
</dbReference>
<organism evidence="8 9">
    <name type="scientific">Treponema brennaborense (strain DSM 12168 / CIP 105900 / DD5/3)</name>
    <dbReference type="NCBI Taxonomy" id="906968"/>
    <lineage>
        <taxon>Bacteria</taxon>
        <taxon>Pseudomonadati</taxon>
        <taxon>Spirochaetota</taxon>
        <taxon>Spirochaetia</taxon>
        <taxon>Spirochaetales</taxon>
        <taxon>Treponemataceae</taxon>
        <taxon>Treponema</taxon>
    </lineage>
</organism>
<dbReference type="GO" id="GO:0005886">
    <property type="term" value="C:plasma membrane"/>
    <property type="evidence" value="ECO:0007669"/>
    <property type="project" value="UniProtKB-UniRule"/>
</dbReference>
<protein>
    <recommendedName>
        <fullName evidence="7">Endolytic murein transglycosylase</fullName>
        <ecNumber evidence="7">4.2.2.29</ecNumber>
    </recommendedName>
    <alternativeName>
        <fullName evidence="7">Peptidoglycan lytic transglycosylase</fullName>
    </alternativeName>
    <alternativeName>
        <fullName evidence="7">Peptidoglycan polymerization terminase</fullName>
    </alternativeName>
</protein>
<dbReference type="STRING" id="906968.Trebr_1364"/>
<evidence type="ECO:0000256" key="7">
    <source>
        <dbReference type="HAMAP-Rule" id="MF_02065"/>
    </source>
</evidence>
<evidence type="ECO:0000313" key="9">
    <source>
        <dbReference type="Proteomes" id="UP000006546"/>
    </source>
</evidence>
<reference evidence="9" key="1">
    <citation type="submission" date="2011-04" db="EMBL/GenBank/DDBJ databases">
        <title>The complete genome of Treponema brennaborense DSM 12168.</title>
        <authorList>
            <person name="Lucas S."/>
            <person name="Han J."/>
            <person name="Lapidus A."/>
            <person name="Bruce D."/>
            <person name="Goodwin L."/>
            <person name="Pitluck S."/>
            <person name="Peters L."/>
            <person name="Kyrpides N."/>
            <person name="Mavromatis K."/>
            <person name="Ivanova N."/>
            <person name="Mikhailova N."/>
            <person name="Pagani I."/>
            <person name="Teshima H."/>
            <person name="Detter J.C."/>
            <person name="Tapia R."/>
            <person name="Han C."/>
            <person name="Land M."/>
            <person name="Hauser L."/>
            <person name="Markowitz V."/>
            <person name="Cheng J.-F."/>
            <person name="Hugenholtz P."/>
            <person name="Woyke T."/>
            <person name="Wu D."/>
            <person name="Gronow S."/>
            <person name="Wellnitz S."/>
            <person name="Brambilla E."/>
            <person name="Klenk H.-P."/>
            <person name="Eisen J.A."/>
        </authorList>
    </citation>
    <scope>NUCLEOTIDE SEQUENCE [LARGE SCALE GENOMIC DNA]</scope>
    <source>
        <strain evidence="9">DSM 12168 / CIP 105900 / DD5/3</strain>
    </source>
</reference>
<dbReference type="eggNOG" id="COG1559">
    <property type="taxonomic scope" value="Bacteria"/>
</dbReference>
<keyword evidence="3 7" id="KW-1133">Transmembrane helix</keyword>
<dbReference type="GO" id="GO:0008932">
    <property type="term" value="F:lytic endotransglycosylase activity"/>
    <property type="evidence" value="ECO:0007669"/>
    <property type="project" value="UniProtKB-UniRule"/>
</dbReference>
<dbReference type="NCBIfam" id="TIGR00247">
    <property type="entry name" value="endolytic transglycosylase MltG"/>
    <property type="match status" value="1"/>
</dbReference>
<evidence type="ECO:0000313" key="8">
    <source>
        <dbReference type="EMBL" id="AEE16788.1"/>
    </source>
</evidence>
<dbReference type="EC" id="4.2.2.29" evidence="7"/>
<evidence type="ECO:0000256" key="3">
    <source>
        <dbReference type="ARBA" id="ARBA00022989"/>
    </source>
</evidence>
<evidence type="ECO:0000256" key="6">
    <source>
        <dbReference type="ARBA" id="ARBA00023316"/>
    </source>
</evidence>
<keyword evidence="7" id="KW-0997">Cell inner membrane</keyword>
<evidence type="ECO:0000256" key="2">
    <source>
        <dbReference type="ARBA" id="ARBA00022692"/>
    </source>
</evidence>
<gene>
    <name evidence="7" type="primary">mltG</name>
    <name evidence="8" type="ordered locus">Trebr_1364</name>
</gene>
<dbReference type="KEGG" id="tbe:Trebr_1364"/>